<dbReference type="RefSeq" id="WP_183855493.1">
    <property type="nucleotide sequence ID" value="NZ_JACHOO010000004.1"/>
</dbReference>
<dbReference type="Pfam" id="PF00126">
    <property type="entry name" value="HTH_1"/>
    <property type="match status" value="1"/>
</dbReference>
<proteinExistence type="inferred from homology"/>
<evidence type="ECO:0000256" key="4">
    <source>
        <dbReference type="ARBA" id="ARBA00023163"/>
    </source>
</evidence>
<dbReference type="SUPFAM" id="SSF46785">
    <property type="entry name" value="Winged helix' DNA-binding domain"/>
    <property type="match status" value="1"/>
</dbReference>
<evidence type="ECO:0000256" key="2">
    <source>
        <dbReference type="ARBA" id="ARBA00023015"/>
    </source>
</evidence>
<keyword evidence="2" id="KW-0805">Transcription regulation</keyword>
<dbReference type="FunFam" id="1.10.10.10:FF:000001">
    <property type="entry name" value="LysR family transcriptional regulator"/>
    <property type="match status" value="1"/>
</dbReference>
<dbReference type="InterPro" id="IPR036390">
    <property type="entry name" value="WH_DNA-bd_sf"/>
</dbReference>
<keyword evidence="3 6" id="KW-0238">DNA-binding</keyword>
<dbReference type="SUPFAM" id="SSF53850">
    <property type="entry name" value="Periplasmic binding protein-like II"/>
    <property type="match status" value="1"/>
</dbReference>
<sequence>MDIEQLRTFDRIVRDGSFTKAAARLSVTQATVSMRVRALEAALGGTLFERGRTVRLTERGATFLPYARRVLATVIEGEDALRAVDRGRIAFATLRSVVATLAAAPVAELARAHPLVELTVEEGRHRDIAEWLHDRRLDLAVMGWPNLDPLLDFLEPLAIFRERVVLAAAPAVAAAIGPQPTLDRIFGIVPHFLTFFWWQVTPEPILALRRRARASSRMLFEPGLALIEAGLAVGHLLEPQARAAIEAGRLVDLAPVDMPPVHRDSALVAGMPGALERPLVAELAGLVVARARALGTLAAEPRKPAAAA</sequence>
<evidence type="ECO:0000259" key="5">
    <source>
        <dbReference type="PROSITE" id="PS50931"/>
    </source>
</evidence>
<dbReference type="Gene3D" id="1.10.10.10">
    <property type="entry name" value="Winged helix-like DNA-binding domain superfamily/Winged helix DNA-binding domain"/>
    <property type="match status" value="1"/>
</dbReference>
<dbReference type="Proteomes" id="UP000523821">
    <property type="component" value="Unassembled WGS sequence"/>
</dbReference>
<protein>
    <submittedName>
        <fullName evidence="6">DNA-binding transcriptional LysR family regulator</fullName>
    </submittedName>
</protein>
<dbReference type="InterPro" id="IPR036388">
    <property type="entry name" value="WH-like_DNA-bd_sf"/>
</dbReference>
<dbReference type="GO" id="GO:0003700">
    <property type="term" value="F:DNA-binding transcription factor activity"/>
    <property type="evidence" value="ECO:0007669"/>
    <property type="project" value="InterPro"/>
</dbReference>
<dbReference type="PANTHER" id="PTHR30126:SF40">
    <property type="entry name" value="HTH-TYPE TRANSCRIPTIONAL REGULATOR GLTR"/>
    <property type="match status" value="1"/>
</dbReference>
<feature type="domain" description="HTH lysR-type" evidence="5">
    <location>
        <begin position="1"/>
        <end position="57"/>
    </location>
</feature>
<evidence type="ECO:0000313" key="7">
    <source>
        <dbReference type="Proteomes" id="UP000523821"/>
    </source>
</evidence>
<dbReference type="PRINTS" id="PR00039">
    <property type="entry name" value="HTHLYSR"/>
</dbReference>
<dbReference type="EMBL" id="JACHOO010000004">
    <property type="protein sequence ID" value="MBB5753048.1"/>
    <property type="molecule type" value="Genomic_DNA"/>
</dbReference>
<evidence type="ECO:0000256" key="1">
    <source>
        <dbReference type="ARBA" id="ARBA00009437"/>
    </source>
</evidence>
<name>A0A7W9FLU2_9HYPH</name>
<keyword evidence="7" id="KW-1185">Reference proteome</keyword>
<dbReference type="InterPro" id="IPR005119">
    <property type="entry name" value="LysR_subst-bd"/>
</dbReference>
<dbReference type="GO" id="GO:0000976">
    <property type="term" value="F:transcription cis-regulatory region binding"/>
    <property type="evidence" value="ECO:0007669"/>
    <property type="project" value="TreeGrafter"/>
</dbReference>
<gene>
    <name evidence="6" type="ORF">GGQ63_002114</name>
</gene>
<keyword evidence="4" id="KW-0804">Transcription</keyword>
<dbReference type="PROSITE" id="PS50931">
    <property type="entry name" value="HTH_LYSR"/>
    <property type="match status" value="1"/>
</dbReference>
<dbReference type="Gene3D" id="3.40.190.10">
    <property type="entry name" value="Periplasmic binding protein-like II"/>
    <property type="match status" value="1"/>
</dbReference>
<dbReference type="Pfam" id="PF03466">
    <property type="entry name" value="LysR_substrate"/>
    <property type="match status" value="1"/>
</dbReference>
<evidence type="ECO:0000313" key="6">
    <source>
        <dbReference type="EMBL" id="MBB5753048.1"/>
    </source>
</evidence>
<comment type="similarity">
    <text evidence="1">Belongs to the LysR transcriptional regulatory family.</text>
</comment>
<evidence type="ECO:0000256" key="3">
    <source>
        <dbReference type="ARBA" id="ARBA00023125"/>
    </source>
</evidence>
<dbReference type="PANTHER" id="PTHR30126">
    <property type="entry name" value="HTH-TYPE TRANSCRIPTIONAL REGULATOR"/>
    <property type="match status" value="1"/>
</dbReference>
<dbReference type="InterPro" id="IPR000847">
    <property type="entry name" value="LysR_HTH_N"/>
</dbReference>
<dbReference type="AlphaFoldDB" id="A0A7W9FLU2"/>
<accession>A0A7W9FLU2</accession>
<comment type="caution">
    <text evidence="6">The sequence shown here is derived from an EMBL/GenBank/DDBJ whole genome shotgun (WGS) entry which is preliminary data.</text>
</comment>
<organism evidence="6 7">
    <name type="scientific">Prosthecomicrobium pneumaticum</name>
    <dbReference type="NCBI Taxonomy" id="81895"/>
    <lineage>
        <taxon>Bacteria</taxon>
        <taxon>Pseudomonadati</taxon>
        <taxon>Pseudomonadota</taxon>
        <taxon>Alphaproteobacteria</taxon>
        <taxon>Hyphomicrobiales</taxon>
        <taxon>Kaistiaceae</taxon>
        <taxon>Prosthecomicrobium</taxon>
    </lineage>
</organism>
<reference evidence="6 7" key="1">
    <citation type="submission" date="2020-08" db="EMBL/GenBank/DDBJ databases">
        <title>Genomic Encyclopedia of Type Strains, Phase IV (KMG-IV): sequencing the most valuable type-strain genomes for metagenomic binning, comparative biology and taxonomic classification.</title>
        <authorList>
            <person name="Goeker M."/>
        </authorList>
    </citation>
    <scope>NUCLEOTIDE SEQUENCE [LARGE SCALE GENOMIC DNA]</scope>
    <source>
        <strain evidence="6 7">DSM 16268</strain>
    </source>
</reference>